<protein>
    <submittedName>
        <fullName evidence="1">Uncharacterized protein</fullName>
    </submittedName>
</protein>
<evidence type="ECO:0000313" key="2">
    <source>
        <dbReference type="Proteomes" id="UP000823872"/>
    </source>
</evidence>
<name>A0ABI8A0J4_FELCA</name>
<keyword evidence="2" id="KW-1185">Reference proteome</keyword>
<reference evidence="1" key="2">
    <citation type="submission" date="2025-08" db="UniProtKB">
        <authorList>
            <consortium name="Ensembl"/>
        </authorList>
    </citation>
    <scope>IDENTIFICATION</scope>
    <source>
        <strain evidence="1">breed Abyssinian</strain>
    </source>
</reference>
<evidence type="ECO:0000313" key="1">
    <source>
        <dbReference type="Ensembl" id="ENSFCTP00005052714.1"/>
    </source>
</evidence>
<organism evidence="1 2">
    <name type="scientific">Felis catus</name>
    <name type="common">Cat</name>
    <name type="synonym">Felis silvestris catus</name>
    <dbReference type="NCBI Taxonomy" id="9685"/>
    <lineage>
        <taxon>Eukaryota</taxon>
        <taxon>Metazoa</taxon>
        <taxon>Chordata</taxon>
        <taxon>Craniata</taxon>
        <taxon>Vertebrata</taxon>
        <taxon>Euteleostomi</taxon>
        <taxon>Mammalia</taxon>
        <taxon>Eutheria</taxon>
        <taxon>Laurasiatheria</taxon>
        <taxon>Carnivora</taxon>
        <taxon>Feliformia</taxon>
        <taxon>Felidae</taxon>
        <taxon>Felinae</taxon>
        <taxon>Felis</taxon>
    </lineage>
</organism>
<dbReference type="GeneTree" id="ENSGT01150000287003"/>
<dbReference type="Ensembl" id="ENSFCTT00005074871.1">
    <property type="protein sequence ID" value="ENSFCTP00005052714.1"/>
    <property type="gene ID" value="ENSFCTG00005026435.1"/>
</dbReference>
<proteinExistence type="predicted"/>
<reference evidence="1" key="3">
    <citation type="submission" date="2025-09" db="UniProtKB">
        <authorList>
            <consortium name="Ensembl"/>
        </authorList>
    </citation>
    <scope>IDENTIFICATION</scope>
    <source>
        <strain evidence="1">breed Abyssinian</strain>
    </source>
</reference>
<accession>A0ABI8A0J4</accession>
<sequence>MLNITNQGMQIKTTMRYHLISVRMAKMKKTRNNKFWQGCGEKENLIHYWWECKLVQPLYGENCMAVPQKIKKRSTTHTSNSTTVYLPKENKNTNSKIYALLCLLQHYLTIAKIWKQPKCPLIDEWIKKVVCIYTGILLSHKKE</sequence>
<dbReference type="Proteomes" id="UP000823872">
    <property type="component" value="Chromosome B1"/>
</dbReference>
<reference evidence="1 2" key="1">
    <citation type="submission" date="2021-02" db="EMBL/GenBank/DDBJ databases">
        <title>Safari Cat Assemblies.</title>
        <authorList>
            <person name="Bredemeyer K.R."/>
            <person name="Murphy W.J."/>
        </authorList>
    </citation>
    <scope>NUCLEOTIDE SEQUENCE [LARGE SCALE GENOMIC DNA]</scope>
</reference>